<keyword evidence="4 12" id="KW-0732">Signal</keyword>
<evidence type="ECO:0000256" key="1">
    <source>
        <dbReference type="ARBA" id="ARBA00004319"/>
    </source>
</evidence>
<dbReference type="PROSITE" id="PS00297">
    <property type="entry name" value="HSP70_1"/>
    <property type="match status" value="1"/>
</dbReference>
<reference evidence="13" key="1">
    <citation type="submission" date="2020-12" db="EMBL/GenBank/DDBJ databases">
        <title>Metabolic potential, ecology and presence of endohyphal bacteria is reflected in genomic diversity of Mucoromycotina.</title>
        <authorList>
            <person name="Muszewska A."/>
            <person name="Okrasinska A."/>
            <person name="Steczkiewicz K."/>
            <person name="Drgas O."/>
            <person name="Orlowska M."/>
            <person name="Perlinska-Lenart U."/>
            <person name="Aleksandrzak-Piekarczyk T."/>
            <person name="Szatraj K."/>
            <person name="Zielenkiewicz U."/>
            <person name="Pilsyk S."/>
            <person name="Malc E."/>
            <person name="Mieczkowski P."/>
            <person name="Kruszewska J.S."/>
            <person name="Biernat P."/>
            <person name="Pawlowska J."/>
        </authorList>
    </citation>
    <scope>NUCLEOTIDE SEQUENCE</scope>
    <source>
        <strain evidence="13">CBS 226.32</strain>
    </source>
</reference>
<keyword evidence="14" id="KW-1185">Reference proteome</keyword>
<organism evidence="13 14">
    <name type="scientific">Mucor plumbeus</name>
    <dbReference type="NCBI Taxonomy" id="97098"/>
    <lineage>
        <taxon>Eukaryota</taxon>
        <taxon>Fungi</taxon>
        <taxon>Fungi incertae sedis</taxon>
        <taxon>Mucoromycota</taxon>
        <taxon>Mucoromycotina</taxon>
        <taxon>Mucoromycetes</taxon>
        <taxon>Mucorales</taxon>
        <taxon>Mucorineae</taxon>
        <taxon>Mucoraceae</taxon>
        <taxon>Mucor</taxon>
    </lineage>
</organism>
<evidence type="ECO:0000256" key="8">
    <source>
        <dbReference type="ARBA" id="ARBA00048056"/>
    </source>
</evidence>
<dbReference type="SUPFAM" id="SSF53067">
    <property type="entry name" value="Actin-like ATPase domain"/>
    <property type="match status" value="2"/>
</dbReference>
<comment type="similarity">
    <text evidence="2 9">Belongs to the heat shock protein 70 family.</text>
</comment>
<dbReference type="EMBL" id="JAEPRC010000094">
    <property type="protein sequence ID" value="KAG2209569.1"/>
    <property type="molecule type" value="Genomic_DNA"/>
</dbReference>
<dbReference type="PROSITE" id="PS00329">
    <property type="entry name" value="HSP70_2"/>
    <property type="match status" value="1"/>
</dbReference>
<keyword evidence="10" id="KW-0175">Coiled coil</keyword>
<dbReference type="PRINTS" id="PR00301">
    <property type="entry name" value="HEATSHOCK70"/>
</dbReference>
<feature type="chain" id="PRO_5034354728" description="non-chaperonin molecular chaperone ATPase" evidence="12">
    <location>
        <begin position="27"/>
        <end position="659"/>
    </location>
</feature>
<dbReference type="PANTHER" id="PTHR19375">
    <property type="entry name" value="HEAT SHOCK PROTEIN 70KDA"/>
    <property type="match status" value="1"/>
</dbReference>
<dbReference type="InterPro" id="IPR018181">
    <property type="entry name" value="Heat_shock_70_CS"/>
</dbReference>
<dbReference type="Proteomes" id="UP000650833">
    <property type="component" value="Unassembled WGS sequence"/>
</dbReference>
<dbReference type="EC" id="3.6.4.10" evidence="3"/>
<evidence type="ECO:0000256" key="5">
    <source>
        <dbReference type="ARBA" id="ARBA00022741"/>
    </source>
</evidence>
<keyword evidence="5 9" id="KW-0547">Nucleotide-binding</keyword>
<dbReference type="FunFam" id="2.60.34.10:FF:000002">
    <property type="entry name" value="Heat shock 70 kDa"/>
    <property type="match status" value="1"/>
</dbReference>
<dbReference type="SUPFAM" id="SSF100920">
    <property type="entry name" value="Heat shock protein 70kD (HSP70), peptide-binding domain"/>
    <property type="match status" value="1"/>
</dbReference>
<dbReference type="GO" id="GO:0005788">
    <property type="term" value="C:endoplasmic reticulum lumen"/>
    <property type="evidence" value="ECO:0007669"/>
    <property type="project" value="UniProtKB-SubCell"/>
</dbReference>
<name>A0A8H7REN3_9FUNG</name>
<dbReference type="Gene3D" id="3.30.420.40">
    <property type="match status" value="2"/>
</dbReference>
<dbReference type="InterPro" id="IPR029047">
    <property type="entry name" value="HSP70_peptide-bd_sf"/>
</dbReference>
<dbReference type="InterPro" id="IPR013126">
    <property type="entry name" value="Hsp_70_fam"/>
</dbReference>
<evidence type="ECO:0000256" key="2">
    <source>
        <dbReference type="ARBA" id="ARBA00007381"/>
    </source>
</evidence>
<evidence type="ECO:0000313" key="14">
    <source>
        <dbReference type="Proteomes" id="UP000650833"/>
    </source>
</evidence>
<proteinExistence type="inferred from homology"/>
<evidence type="ECO:0000313" key="13">
    <source>
        <dbReference type="EMBL" id="KAG2209569.1"/>
    </source>
</evidence>
<evidence type="ECO:0000256" key="9">
    <source>
        <dbReference type="RuleBase" id="RU003322"/>
    </source>
</evidence>
<keyword evidence="6" id="KW-0256">Endoplasmic reticulum</keyword>
<dbReference type="NCBIfam" id="NF001413">
    <property type="entry name" value="PRK00290.1"/>
    <property type="match status" value="1"/>
</dbReference>
<evidence type="ECO:0000256" key="6">
    <source>
        <dbReference type="ARBA" id="ARBA00022824"/>
    </source>
</evidence>
<comment type="catalytic activity">
    <reaction evidence="8">
        <text>ATP + H2O = ADP + phosphate + H(+)</text>
        <dbReference type="Rhea" id="RHEA:13065"/>
        <dbReference type="ChEBI" id="CHEBI:15377"/>
        <dbReference type="ChEBI" id="CHEBI:15378"/>
        <dbReference type="ChEBI" id="CHEBI:30616"/>
        <dbReference type="ChEBI" id="CHEBI:43474"/>
        <dbReference type="ChEBI" id="CHEBI:456216"/>
        <dbReference type="EC" id="3.6.4.10"/>
    </reaction>
</comment>
<keyword evidence="7 9" id="KW-0067">ATP-binding</keyword>
<evidence type="ECO:0000256" key="3">
    <source>
        <dbReference type="ARBA" id="ARBA00012554"/>
    </source>
</evidence>
<evidence type="ECO:0000256" key="7">
    <source>
        <dbReference type="ARBA" id="ARBA00022840"/>
    </source>
</evidence>
<evidence type="ECO:0000256" key="10">
    <source>
        <dbReference type="SAM" id="Coils"/>
    </source>
</evidence>
<dbReference type="Pfam" id="PF00012">
    <property type="entry name" value="HSP70"/>
    <property type="match status" value="1"/>
</dbReference>
<evidence type="ECO:0000256" key="4">
    <source>
        <dbReference type="ARBA" id="ARBA00022729"/>
    </source>
</evidence>
<evidence type="ECO:0000256" key="11">
    <source>
        <dbReference type="SAM" id="MobiDB-lite"/>
    </source>
</evidence>
<feature type="coiled-coil region" evidence="10">
    <location>
        <begin position="284"/>
        <end position="311"/>
    </location>
</feature>
<dbReference type="InterPro" id="IPR043129">
    <property type="entry name" value="ATPase_NBD"/>
</dbReference>
<dbReference type="Gene3D" id="1.20.1270.10">
    <property type="match status" value="1"/>
</dbReference>
<gene>
    <name evidence="13" type="ORF">INT46_002819</name>
</gene>
<feature type="region of interest" description="Disordered" evidence="11">
    <location>
        <begin position="639"/>
        <end position="659"/>
    </location>
</feature>
<dbReference type="CDD" id="cd10241">
    <property type="entry name" value="ASKHA_NBD_HSP70_BiP"/>
    <property type="match status" value="1"/>
</dbReference>
<dbReference type="Gene3D" id="3.90.640.10">
    <property type="entry name" value="Actin, Chain A, domain 4"/>
    <property type="match status" value="1"/>
</dbReference>
<dbReference type="GO" id="GO:0140662">
    <property type="term" value="F:ATP-dependent protein folding chaperone"/>
    <property type="evidence" value="ECO:0007669"/>
    <property type="project" value="InterPro"/>
</dbReference>
<dbReference type="AlphaFoldDB" id="A0A8H7REN3"/>
<accession>A0A8H7REN3</accession>
<dbReference type="GO" id="GO:0005524">
    <property type="term" value="F:ATP binding"/>
    <property type="evidence" value="ECO:0007669"/>
    <property type="project" value="UniProtKB-KW"/>
</dbReference>
<dbReference type="FunFam" id="3.90.640.10:FF:000153">
    <property type="entry name" value="Endoplasmic reticulum chaperone BiP"/>
    <property type="match status" value="1"/>
</dbReference>
<evidence type="ECO:0000256" key="12">
    <source>
        <dbReference type="SAM" id="SignalP"/>
    </source>
</evidence>
<comment type="subcellular location">
    <subcellularLocation>
        <location evidence="1">Endoplasmic reticulum lumen</location>
    </subcellularLocation>
</comment>
<dbReference type="FunFam" id="3.30.420.40:FF:000026">
    <property type="entry name" value="Heat shock protein 70"/>
    <property type="match status" value="1"/>
</dbReference>
<dbReference type="Gene3D" id="2.60.34.10">
    <property type="entry name" value="Substrate Binding Domain Of DNAk, Chain A, domain 1"/>
    <property type="match status" value="1"/>
</dbReference>
<dbReference type="SUPFAM" id="SSF100934">
    <property type="entry name" value="Heat shock protein 70kD (HSP70), C-terminal subdomain"/>
    <property type="match status" value="1"/>
</dbReference>
<dbReference type="InterPro" id="IPR029048">
    <property type="entry name" value="HSP70_C_sf"/>
</dbReference>
<comment type="caution">
    <text evidence="13">The sequence shown here is derived from an EMBL/GenBank/DDBJ whole genome shotgun (WGS) entry which is preliminary data.</text>
</comment>
<feature type="signal peptide" evidence="12">
    <location>
        <begin position="1"/>
        <end position="26"/>
    </location>
</feature>
<dbReference type="InterPro" id="IPR042050">
    <property type="entry name" value="BIP_NBD"/>
</dbReference>
<dbReference type="FunFam" id="3.30.420.40:FF:000172">
    <property type="entry name" value="Heat shock 70 kDa protein"/>
    <property type="match status" value="1"/>
</dbReference>
<sequence>MQNKASLLALFAVIFALFISTFSVQAAAEDKEAYGTVIGIDLGTTYSCVAVQKNGRVEIIANDQGHRITPSYVAFTDDERLIGDAAKNQFSANPERTVFDAKRLIGRRFNDKEVKQDMKHFPFSIVNKNGAPNIQVAVKNEDKVFTPEEISGMVLTKMKETAEAYLGKTVTHAVVTVPAYFNDAQRQATKDAGTIAGLNIIRILNEPTAAAIAYGLDKNDGEKNVLVYDLGGGTFDVSLLSIDDGIFEVLATAGDTHLGGEDFDARVIDHFVKVWKKKNDGEDITKDLKTMSKLKREVENAKRALSSQMSVRIEIESFFQGKDFSETLTRAKFEELNNDLFRKTLKPVEQVIKDAGFTKEKVDEIVLVGGSTRIPKVQKLLEDYFNGKKPSKGINPDEAVAFGAAVQGGILSGEESSDKVLLLDVNPLTLGIETTGGVMTKLIPRNTVIPTKKSQIFSTAADNQPTVLIQVFEGERALTKDNNILGKFELTGIAPAPRGVPQVEVTFEIDANGILKVSAADKASGKSESITITNDKGRLSEEDIERMVREAEEFAEEDKAVRDRTEAKNKLENYIYTVKGQLGEDGALATKISADEKESIEDAIKDKLSWIDENPTALKEDFDEKREELESVINPITTKLYADGSSGSDDEPLRDHDEL</sequence>
<protein>
    <recommendedName>
        <fullName evidence="3">non-chaperonin molecular chaperone ATPase</fullName>
        <ecNumber evidence="3">3.6.4.10</ecNumber>
    </recommendedName>
</protein>
<dbReference type="OrthoDB" id="2401965at2759"/>
<dbReference type="PROSITE" id="PS01036">
    <property type="entry name" value="HSP70_3"/>
    <property type="match status" value="1"/>
</dbReference>